<dbReference type="InterPro" id="IPR008271">
    <property type="entry name" value="Ser/Thr_kinase_AS"/>
</dbReference>
<name>A0ABP6UB57_9ACTN</name>
<protein>
    <recommendedName>
        <fullName evidence="1">non-specific serine/threonine protein kinase</fullName>
        <ecNumber evidence="1">2.7.11.1</ecNumber>
    </recommendedName>
</protein>
<evidence type="ECO:0000256" key="4">
    <source>
        <dbReference type="ARBA" id="ARBA00022741"/>
    </source>
</evidence>
<dbReference type="GO" id="GO:0004674">
    <property type="term" value="F:protein serine/threonine kinase activity"/>
    <property type="evidence" value="ECO:0007669"/>
    <property type="project" value="UniProtKB-KW"/>
</dbReference>
<dbReference type="InterPro" id="IPR000719">
    <property type="entry name" value="Prot_kinase_dom"/>
</dbReference>
<organism evidence="10 11">
    <name type="scientific">Streptomyces prasinosporus</name>
    <dbReference type="NCBI Taxonomy" id="68256"/>
    <lineage>
        <taxon>Bacteria</taxon>
        <taxon>Bacillati</taxon>
        <taxon>Actinomycetota</taxon>
        <taxon>Actinomycetes</taxon>
        <taxon>Kitasatosporales</taxon>
        <taxon>Streptomycetaceae</taxon>
        <taxon>Streptomyces</taxon>
        <taxon>Streptomyces albogriseolus group</taxon>
    </lineage>
</organism>
<dbReference type="Gene3D" id="3.30.200.20">
    <property type="entry name" value="Phosphorylase Kinase, domain 1"/>
    <property type="match status" value="1"/>
</dbReference>
<dbReference type="EC" id="2.7.11.1" evidence="1"/>
<evidence type="ECO:0000256" key="1">
    <source>
        <dbReference type="ARBA" id="ARBA00012513"/>
    </source>
</evidence>
<evidence type="ECO:0000256" key="7">
    <source>
        <dbReference type="PROSITE-ProRule" id="PRU10141"/>
    </source>
</evidence>
<evidence type="ECO:0000313" key="11">
    <source>
        <dbReference type="Proteomes" id="UP001501455"/>
    </source>
</evidence>
<dbReference type="Gene3D" id="1.25.40.10">
    <property type="entry name" value="Tetratricopeptide repeat domain"/>
    <property type="match status" value="1"/>
</dbReference>
<evidence type="ECO:0000256" key="3">
    <source>
        <dbReference type="ARBA" id="ARBA00022679"/>
    </source>
</evidence>
<dbReference type="SMART" id="SM00220">
    <property type="entry name" value="S_TKc"/>
    <property type="match status" value="1"/>
</dbReference>
<dbReference type="PROSITE" id="PS50011">
    <property type="entry name" value="PROTEIN_KINASE_DOM"/>
    <property type="match status" value="1"/>
</dbReference>
<dbReference type="InterPro" id="IPR017441">
    <property type="entry name" value="Protein_kinase_ATP_BS"/>
</dbReference>
<keyword evidence="3" id="KW-0808">Transferase</keyword>
<keyword evidence="5 10" id="KW-0418">Kinase</keyword>
<reference evidence="11" key="1">
    <citation type="journal article" date="2019" name="Int. J. Syst. Evol. Microbiol.">
        <title>The Global Catalogue of Microorganisms (GCM) 10K type strain sequencing project: providing services to taxonomists for standard genome sequencing and annotation.</title>
        <authorList>
            <consortium name="The Broad Institute Genomics Platform"/>
            <consortium name="The Broad Institute Genome Sequencing Center for Infectious Disease"/>
            <person name="Wu L."/>
            <person name="Ma J."/>
        </authorList>
    </citation>
    <scope>NUCLEOTIDE SEQUENCE [LARGE SCALE GENOMIC DNA]</scope>
    <source>
        <strain evidence="11">JCM 4816</strain>
    </source>
</reference>
<dbReference type="CDD" id="cd14014">
    <property type="entry name" value="STKc_PknB_like"/>
    <property type="match status" value="1"/>
</dbReference>
<dbReference type="SUPFAM" id="SSF48452">
    <property type="entry name" value="TPR-like"/>
    <property type="match status" value="1"/>
</dbReference>
<dbReference type="Gene3D" id="1.10.510.10">
    <property type="entry name" value="Transferase(Phosphotransferase) domain 1"/>
    <property type="match status" value="1"/>
</dbReference>
<evidence type="ECO:0000256" key="2">
    <source>
        <dbReference type="ARBA" id="ARBA00022527"/>
    </source>
</evidence>
<keyword evidence="2 10" id="KW-0723">Serine/threonine-protein kinase</keyword>
<gene>
    <name evidence="10" type="primary">pkaE_2</name>
    <name evidence="10" type="ORF">GCM10019016_120950</name>
</gene>
<dbReference type="Pfam" id="PF00069">
    <property type="entry name" value="Pkinase"/>
    <property type="match status" value="1"/>
</dbReference>
<dbReference type="InterPro" id="IPR011009">
    <property type="entry name" value="Kinase-like_dom_sf"/>
</dbReference>
<keyword evidence="4 7" id="KW-0547">Nucleotide-binding</keyword>
<dbReference type="Proteomes" id="UP001501455">
    <property type="component" value="Unassembled WGS sequence"/>
</dbReference>
<dbReference type="PROSITE" id="PS00108">
    <property type="entry name" value="PROTEIN_KINASE_ST"/>
    <property type="match status" value="1"/>
</dbReference>
<sequence length="445" mass="47675">MRDRAPGTGEWRAPRAPGLGTDAMRRSLGRYELTRELGRGGMGVVWAARDREDGREVAVKLVAPRAGGAEFTSLERRFLREARLTGRLRHPGIPAVHDHGSHEGELYLVMDLVPGRALDAVLEDEGPLPVERVADVARQTAEVLAHAHARTVVHRDLKPSNLMLTPGGEVKVLDFGVAAALEPQPGETRFTAANATPGTVMYMAPEQAVGQTVPASDLYSLGCVLYELLTGAPPFAAGSQFLLYHRHAHDPVPPLDGRRPGVPAGLRELVEELLAKKPEDRPASAAEVAARAAAWAPAPAPTTAPEPAVPHPRLAEADRLRRSGQPARALEQYDGLMAGAGLARADVLAARAGHALCAGALGRTREALDGLKSVLAEQRSLLGPDDPGVLDTRYEIAVLLARTGERHAAGELLKRLADDEDRVLPGTDPRHGRARTLLERLRRIA</sequence>
<evidence type="ECO:0000313" key="10">
    <source>
        <dbReference type="EMBL" id="GAA3504982.1"/>
    </source>
</evidence>
<evidence type="ECO:0000256" key="6">
    <source>
        <dbReference type="ARBA" id="ARBA00022840"/>
    </source>
</evidence>
<feature type="domain" description="Protein kinase" evidence="9">
    <location>
        <begin position="31"/>
        <end position="314"/>
    </location>
</feature>
<feature type="binding site" evidence="7">
    <location>
        <position position="60"/>
    </location>
    <ligand>
        <name>ATP</name>
        <dbReference type="ChEBI" id="CHEBI:30616"/>
    </ligand>
</feature>
<evidence type="ECO:0000256" key="5">
    <source>
        <dbReference type="ARBA" id="ARBA00022777"/>
    </source>
</evidence>
<keyword evidence="11" id="KW-1185">Reference proteome</keyword>
<accession>A0ABP6UB57</accession>
<dbReference type="PROSITE" id="PS00107">
    <property type="entry name" value="PROTEIN_KINASE_ATP"/>
    <property type="match status" value="1"/>
</dbReference>
<dbReference type="EMBL" id="BAAAXF010000082">
    <property type="protein sequence ID" value="GAA3504982.1"/>
    <property type="molecule type" value="Genomic_DNA"/>
</dbReference>
<evidence type="ECO:0000259" key="9">
    <source>
        <dbReference type="PROSITE" id="PS50011"/>
    </source>
</evidence>
<keyword evidence="6 7" id="KW-0067">ATP-binding</keyword>
<dbReference type="SUPFAM" id="SSF56112">
    <property type="entry name" value="Protein kinase-like (PK-like)"/>
    <property type="match status" value="1"/>
</dbReference>
<dbReference type="PANTHER" id="PTHR43289:SF6">
    <property type="entry name" value="SERINE_THREONINE-PROTEIN KINASE NEKL-3"/>
    <property type="match status" value="1"/>
</dbReference>
<dbReference type="InterPro" id="IPR011990">
    <property type="entry name" value="TPR-like_helical_dom_sf"/>
</dbReference>
<dbReference type="PANTHER" id="PTHR43289">
    <property type="entry name" value="MITOGEN-ACTIVATED PROTEIN KINASE KINASE KINASE 20-RELATED"/>
    <property type="match status" value="1"/>
</dbReference>
<evidence type="ECO:0000256" key="8">
    <source>
        <dbReference type="SAM" id="MobiDB-lite"/>
    </source>
</evidence>
<proteinExistence type="predicted"/>
<feature type="region of interest" description="Disordered" evidence="8">
    <location>
        <begin position="1"/>
        <end position="20"/>
    </location>
</feature>
<comment type="caution">
    <text evidence="10">The sequence shown here is derived from an EMBL/GenBank/DDBJ whole genome shotgun (WGS) entry which is preliminary data.</text>
</comment>